<sequence length="139" mass="15287">MVLPANVHAEVLSVLSAEGAPPRRPWHTRRCCVQLKGANNMQIASAASLLNNSHVTSRADRTRPELRVARAPCSACADRPSSHAPAGTRTLFLGQMNVAYRPSLQFNTVTSKIVTLTNVTRRCVLRYSTPHISRMKDLL</sequence>
<dbReference type="EMBL" id="SRLO01001522">
    <property type="protein sequence ID" value="TNN37189.1"/>
    <property type="molecule type" value="Genomic_DNA"/>
</dbReference>
<organism evidence="1 2">
    <name type="scientific">Liparis tanakae</name>
    <name type="common">Tanaka's snailfish</name>
    <dbReference type="NCBI Taxonomy" id="230148"/>
    <lineage>
        <taxon>Eukaryota</taxon>
        <taxon>Metazoa</taxon>
        <taxon>Chordata</taxon>
        <taxon>Craniata</taxon>
        <taxon>Vertebrata</taxon>
        <taxon>Euteleostomi</taxon>
        <taxon>Actinopterygii</taxon>
        <taxon>Neopterygii</taxon>
        <taxon>Teleostei</taxon>
        <taxon>Neoteleostei</taxon>
        <taxon>Acanthomorphata</taxon>
        <taxon>Eupercaria</taxon>
        <taxon>Perciformes</taxon>
        <taxon>Cottioidei</taxon>
        <taxon>Cottales</taxon>
        <taxon>Liparidae</taxon>
        <taxon>Liparis</taxon>
    </lineage>
</organism>
<name>A0A4Z2F7K8_9TELE</name>
<comment type="caution">
    <text evidence="1">The sequence shown here is derived from an EMBL/GenBank/DDBJ whole genome shotgun (WGS) entry which is preliminary data.</text>
</comment>
<proteinExistence type="predicted"/>
<keyword evidence="2" id="KW-1185">Reference proteome</keyword>
<gene>
    <name evidence="1" type="ORF">EYF80_052649</name>
</gene>
<protein>
    <submittedName>
        <fullName evidence="1">Uncharacterized protein</fullName>
    </submittedName>
</protein>
<evidence type="ECO:0000313" key="1">
    <source>
        <dbReference type="EMBL" id="TNN37189.1"/>
    </source>
</evidence>
<reference evidence="1 2" key="1">
    <citation type="submission" date="2019-03" db="EMBL/GenBank/DDBJ databases">
        <title>First draft genome of Liparis tanakae, snailfish: a comprehensive survey of snailfish specific genes.</title>
        <authorList>
            <person name="Kim W."/>
            <person name="Song I."/>
            <person name="Jeong J.-H."/>
            <person name="Kim D."/>
            <person name="Kim S."/>
            <person name="Ryu S."/>
            <person name="Song J.Y."/>
            <person name="Lee S.K."/>
        </authorList>
    </citation>
    <scope>NUCLEOTIDE SEQUENCE [LARGE SCALE GENOMIC DNA]</scope>
    <source>
        <tissue evidence="1">Muscle</tissue>
    </source>
</reference>
<accession>A0A4Z2F7K8</accession>
<dbReference type="Proteomes" id="UP000314294">
    <property type="component" value="Unassembled WGS sequence"/>
</dbReference>
<evidence type="ECO:0000313" key="2">
    <source>
        <dbReference type="Proteomes" id="UP000314294"/>
    </source>
</evidence>
<dbReference type="AlphaFoldDB" id="A0A4Z2F7K8"/>